<evidence type="ECO:0000256" key="2">
    <source>
        <dbReference type="ARBA" id="ARBA00006840"/>
    </source>
</evidence>
<protein>
    <recommendedName>
        <fullName evidence="9">Tetraspanin-8</fullName>
    </recommendedName>
</protein>
<dbReference type="OrthoDB" id="1892640at2759"/>
<evidence type="ECO:0000256" key="3">
    <source>
        <dbReference type="ARBA" id="ARBA00022692"/>
    </source>
</evidence>
<feature type="transmembrane region" description="Helical" evidence="6">
    <location>
        <begin position="235"/>
        <end position="256"/>
    </location>
</feature>
<evidence type="ECO:0000313" key="8">
    <source>
        <dbReference type="Proteomes" id="UP000825935"/>
    </source>
</evidence>
<evidence type="ECO:0000256" key="4">
    <source>
        <dbReference type="ARBA" id="ARBA00022989"/>
    </source>
</evidence>
<dbReference type="InterPro" id="IPR018499">
    <property type="entry name" value="Tetraspanin/Peripherin"/>
</dbReference>
<feature type="transmembrane region" description="Helical" evidence="6">
    <location>
        <begin position="74"/>
        <end position="98"/>
    </location>
</feature>
<gene>
    <name evidence="7" type="ORF">KP509_01G090700</name>
</gene>
<reference evidence="7" key="1">
    <citation type="submission" date="2021-08" db="EMBL/GenBank/DDBJ databases">
        <title>WGS assembly of Ceratopteris richardii.</title>
        <authorList>
            <person name="Marchant D.B."/>
            <person name="Chen G."/>
            <person name="Jenkins J."/>
            <person name="Shu S."/>
            <person name="Leebens-Mack J."/>
            <person name="Grimwood J."/>
            <person name="Schmutz J."/>
            <person name="Soltis P."/>
            <person name="Soltis D."/>
            <person name="Chen Z.-H."/>
        </authorList>
    </citation>
    <scope>NUCLEOTIDE SEQUENCE</scope>
    <source>
        <strain evidence="7">Whitten #5841</strain>
        <tissue evidence="7">Leaf</tissue>
    </source>
</reference>
<dbReference type="GO" id="GO:0016020">
    <property type="term" value="C:membrane"/>
    <property type="evidence" value="ECO:0007669"/>
    <property type="project" value="UniProtKB-SubCell"/>
</dbReference>
<comment type="caution">
    <text evidence="7">The sequence shown here is derived from an EMBL/GenBank/DDBJ whole genome shotgun (WGS) entry which is preliminary data.</text>
</comment>
<dbReference type="AlphaFoldDB" id="A0A8T2VJ38"/>
<dbReference type="Proteomes" id="UP000825935">
    <property type="component" value="Chromosome 1"/>
</dbReference>
<evidence type="ECO:0000256" key="5">
    <source>
        <dbReference type="ARBA" id="ARBA00023136"/>
    </source>
</evidence>
<dbReference type="EMBL" id="CM035406">
    <property type="protein sequence ID" value="KAH7447088.1"/>
    <property type="molecule type" value="Genomic_DNA"/>
</dbReference>
<dbReference type="Pfam" id="PF00335">
    <property type="entry name" value="Tetraspanin"/>
    <property type="match status" value="1"/>
</dbReference>
<evidence type="ECO:0000313" key="7">
    <source>
        <dbReference type="EMBL" id="KAH7447088.1"/>
    </source>
</evidence>
<keyword evidence="8" id="KW-1185">Reference proteome</keyword>
<comment type="similarity">
    <text evidence="2">Belongs to the tetraspanin (TM4SF) family.</text>
</comment>
<proteinExistence type="inferred from homology"/>
<keyword evidence="4 6" id="KW-1133">Transmembrane helix</keyword>
<organism evidence="7 8">
    <name type="scientific">Ceratopteris richardii</name>
    <name type="common">Triangle waterfern</name>
    <dbReference type="NCBI Taxonomy" id="49495"/>
    <lineage>
        <taxon>Eukaryota</taxon>
        <taxon>Viridiplantae</taxon>
        <taxon>Streptophyta</taxon>
        <taxon>Embryophyta</taxon>
        <taxon>Tracheophyta</taxon>
        <taxon>Polypodiopsida</taxon>
        <taxon>Polypodiidae</taxon>
        <taxon>Polypodiales</taxon>
        <taxon>Pteridineae</taxon>
        <taxon>Pteridaceae</taxon>
        <taxon>Parkerioideae</taxon>
        <taxon>Ceratopteris</taxon>
    </lineage>
</organism>
<evidence type="ECO:0008006" key="9">
    <source>
        <dbReference type="Google" id="ProtNLM"/>
    </source>
</evidence>
<keyword evidence="5 6" id="KW-0472">Membrane</keyword>
<keyword evidence="3 6" id="KW-0812">Transmembrane</keyword>
<feature type="transmembrane region" description="Helical" evidence="6">
    <location>
        <begin position="42"/>
        <end position="62"/>
    </location>
</feature>
<feature type="transmembrane region" description="Helical" evidence="6">
    <location>
        <begin position="7"/>
        <end position="30"/>
    </location>
</feature>
<sequence>MAKFSNVMLVILNAITLVISAAIIVGGIWLATQEHNDCASLARWPVIGIGVFFLIVSLIGLIGSCDNNKCLLFFYLFIIFLLILLLITVTVFGVIVTIKGADDAVSDKGIKEYRLGDYSTWLKRHVVEKPAYWDKIKSCLIRAKVCNNLQNKDKGISVSALYRENISPIQSGCCKPPTACNFTYVNATTWINATTPNADVDCKSWNSTEDILCYDCQSCKAGVLQTSKDSWKKMAIINACVVVFLILVILLGCCAARNSSRRYYHAIQPGFYVKQ</sequence>
<dbReference type="InterPro" id="IPR044991">
    <property type="entry name" value="TET_plant"/>
</dbReference>
<dbReference type="PANTHER" id="PTHR32191">
    <property type="entry name" value="TETRASPANIN-8-RELATED"/>
    <property type="match status" value="1"/>
</dbReference>
<dbReference type="PRINTS" id="PR00259">
    <property type="entry name" value="TMFOUR"/>
</dbReference>
<comment type="subcellular location">
    <subcellularLocation>
        <location evidence="1">Membrane</location>
        <topology evidence="1">Multi-pass membrane protein</topology>
    </subcellularLocation>
</comment>
<dbReference type="OMA" id="VENDRTW"/>
<accession>A0A8T2VJ38</accession>
<dbReference type="GO" id="GO:0009734">
    <property type="term" value="P:auxin-activated signaling pathway"/>
    <property type="evidence" value="ECO:0007669"/>
    <property type="project" value="InterPro"/>
</dbReference>
<evidence type="ECO:0000256" key="6">
    <source>
        <dbReference type="SAM" id="Phobius"/>
    </source>
</evidence>
<name>A0A8T2VJ38_CERRI</name>
<evidence type="ECO:0000256" key="1">
    <source>
        <dbReference type="ARBA" id="ARBA00004141"/>
    </source>
</evidence>